<dbReference type="PANTHER" id="PTHR31170:SF18">
    <property type="entry name" value="(WILD MALAYSIAN BANANA) HYPOTHETICAL PROTEIN"/>
    <property type="match status" value="1"/>
</dbReference>
<dbReference type="Proteomes" id="UP001497457">
    <property type="component" value="Chromosome 23rd"/>
</dbReference>
<evidence type="ECO:0000313" key="3">
    <source>
        <dbReference type="Proteomes" id="UP001497457"/>
    </source>
</evidence>
<feature type="transmembrane region" description="Helical" evidence="1">
    <location>
        <begin position="420"/>
        <end position="444"/>
    </location>
</feature>
<dbReference type="EMBL" id="OZ075133">
    <property type="protein sequence ID" value="CAL4986374.1"/>
    <property type="molecule type" value="Genomic_DNA"/>
</dbReference>
<gene>
    <name evidence="2" type="ORF">URODEC1_LOCUS58370</name>
</gene>
<keyword evidence="1" id="KW-0472">Membrane</keyword>
<keyword evidence="3" id="KW-1185">Reference proteome</keyword>
<protein>
    <submittedName>
        <fullName evidence="2">Uncharacterized protein</fullName>
    </submittedName>
</protein>
<dbReference type="Pfam" id="PF03140">
    <property type="entry name" value="DUF247"/>
    <property type="match status" value="1"/>
</dbReference>
<dbReference type="InterPro" id="IPR004158">
    <property type="entry name" value="DUF247_pln"/>
</dbReference>
<keyword evidence="1" id="KW-0812">Transmembrane</keyword>
<sequence>MNQMNEMSVEQEEENLTSRSSVWVVDMQNMLADTNTSEEMARWEKVSIYRVPEWIKRLTKNDNFLPHVVSLGPFHHGKPELLPMEEHKRRAVLHMARRSGKPVAEFAAAIEGVADELQSCYLDLDGKWRGAERDRFVEMMVADGCFMLEMARTRQAMEGGPVVNDYATNDPVYSDGSIDYLWALVRTDMVLVENQLPLLVLQKLEAVHRGTSPGAGDINRLVLFLLKREHDAEGISIDKLGLHPLDLYHKSFCGPEQELNASKEKDVTMPSAVELAEAGVKFKKSLTKSVCDVGFKDGILSMPGINVNNQMPRIFLNLMAFEWLRPNCRKDVTTYIFFMDNVINSSRDVTLLRHRRNGIIENFMSSDKLAAALFSEMSKISRMHRNSKLAVVQREVRDHCSKPWNKWRASFVQTHLSNPFVFISLVVATILLIATILQTAYAILSFYTGH</sequence>
<keyword evidence="1" id="KW-1133">Transmembrane helix</keyword>
<name>A0ABC9ASM5_9POAL</name>
<accession>A0ABC9ASM5</accession>
<organism evidence="2 3">
    <name type="scientific">Urochloa decumbens</name>
    <dbReference type="NCBI Taxonomy" id="240449"/>
    <lineage>
        <taxon>Eukaryota</taxon>
        <taxon>Viridiplantae</taxon>
        <taxon>Streptophyta</taxon>
        <taxon>Embryophyta</taxon>
        <taxon>Tracheophyta</taxon>
        <taxon>Spermatophyta</taxon>
        <taxon>Magnoliopsida</taxon>
        <taxon>Liliopsida</taxon>
        <taxon>Poales</taxon>
        <taxon>Poaceae</taxon>
        <taxon>PACMAD clade</taxon>
        <taxon>Panicoideae</taxon>
        <taxon>Panicodae</taxon>
        <taxon>Paniceae</taxon>
        <taxon>Melinidinae</taxon>
        <taxon>Urochloa</taxon>
    </lineage>
</organism>
<evidence type="ECO:0000313" key="2">
    <source>
        <dbReference type="EMBL" id="CAL4986374.1"/>
    </source>
</evidence>
<proteinExistence type="predicted"/>
<dbReference type="AlphaFoldDB" id="A0ABC9ASM5"/>
<reference evidence="2" key="1">
    <citation type="submission" date="2024-10" db="EMBL/GenBank/DDBJ databases">
        <authorList>
            <person name="Ryan C."/>
        </authorList>
    </citation>
    <scope>NUCLEOTIDE SEQUENCE [LARGE SCALE GENOMIC DNA]</scope>
</reference>
<evidence type="ECO:0000256" key="1">
    <source>
        <dbReference type="SAM" id="Phobius"/>
    </source>
</evidence>
<dbReference type="PANTHER" id="PTHR31170">
    <property type="entry name" value="BNAC04G53230D PROTEIN"/>
    <property type="match status" value="1"/>
</dbReference>